<dbReference type="Proteomes" id="UP000198406">
    <property type="component" value="Unassembled WGS sequence"/>
</dbReference>
<evidence type="ECO:0000256" key="2">
    <source>
        <dbReference type="SAM" id="SignalP"/>
    </source>
</evidence>
<name>A0A1Z5JWW7_FISSO</name>
<gene>
    <name evidence="3" type="ORF">FisN_31Hh006</name>
</gene>
<dbReference type="EMBL" id="BDSP01000125">
    <property type="protein sequence ID" value="GAX18241.1"/>
    <property type="molecule type" value="Genomic_DNA"/>
</dbReference>
<reference evidence="3 4" key="1">
    <citation type="journal article" date="2015" name="Plant Cell">
        <title>Oil accumulation by the oleaginous diatom Fistulifera solaris as revealed by the genome and transcriptome.</title>
        <authorList>
            <person name="Tanaka T."/>
            <person name="Maeda Y."/>
            <person name="Veluchamy A."/>
            <person name="Tanaka M."/>
            <person name="Abida H."/>
            <person name="Marechal E."/>
            <person name="Bowler C."/>
            <person name="Muto M."/>
            <person name="Sunaga Y."/>
            <person name="Tanaka M."/>
            <person name="Yoshino T."/>
            <person name="Taniguchi T."/>
            <person name="Fukuda Y."/>
            <person name="Nemoto M."/>
            <person name="Matsumoto M."/>
            <person name="Wong P.S."/>
            <person name="Aburatani S."/>
            <person name="Fujibuchi W."/>
        </authorList>
    </citation>
    <scope>NUCLEOTIDE SEQUENCE [LARGE SCALE GENOMIC DNA]</scope>
    <source>
        <strain evidence="3 4">JPCC DA0580</strain>
    </source>
</reference>
<dbReference type="AlphaFoldDB" id="A0A1Z5JWW7"/>
<accession>A0A1Z5JWW7</accession>
<dbReference type="InParanoid" id="A0A1Z5JWW7"/>
<dbReference type="OrthoDB" id="46823at2759"/>
<feature type="region of interest" description="Disordered" evidence="1">
    <location>
        <begin position="41"/>
        <end position="83"/>
    </location>
</feature>
<organism evidence="3 4">
    <name type="scientific">Fistulifera solaris</name>
    <name type="common">Oleaginous diatom</name>
    <dbReference type="NCBI Taxonomy" id="1519565"/>
    <lineage>
        <taxon>Eukaryota</taxon>
        <taxon>Sar</taxon>
        <taxon>Stramenopiles</taxon>
        <taxon>Ochrophyta</taxon>
        <taxon>Bacillariophyta</taxon>
        <taxon>Bacillariophyceae</taxon>
        <taxon>Bacillariophycidae</taxon>
        <taxon>Naviculales</taxon>
        <taxon>Naviculaceae</taxon>
        <taxon>Fistulifera</taxon>
    </lineage>
</organism>
<proteinExistence type="predicted"/>
<feature type="chain" id="PRO_5012057514" description="Lipid-binding serum glycoprotein N-terminal domain-containing protein" evidence="2">
    <location>
        <begin position="19"/>
        <end position="341"/>
    </location>
</feature>
<sequence length="341" mass="37905">MRLIKAVVLFVAVPWVEGYVTEGPWSQQPVSELKAATTVPSRRGWYRRRSTNDSPTIVDKRRRRNSEPPSIDLHGFSAQPPSARGKQSLFQSLTCQGVASFVSRLISRGATKGEAHVQVRLHHGLRKLISSGVLHADASLVVPHHLHFNALRFSSGVVEASDIQLHVATQQYLEPFTLTAKDVQLTANDLMESPCIRHGLRRLLTRVLISDFAVCRIDDIRIQEETMMLLGTVTTILGQRVPFQVASGLAAANGMLLLEELNVNVNGIPVRRFPLLSLHMGPNTFLESVVLKEDTMHVSAKVIITPDLQVVPQTVSQDATWTFDVGRWLTQRGRFHNHSTG</sequence>
<keyword evidence="2" id="KW-0732">Signal</keyword>
<feature type="signal peptide" evidence="2">
    <location>
        <begin position="1"/>
        <end position="18"/>
    </location>
</feature>
<evidence type="ECO:0000313" key="4">
    <source>
        <dbReference type="Proteomes" id="UP000198406"/>
    </source>
</evidence>
<keyword evidence="4" id="KW-1185">Reference proteome</keyword>
<evidence type="ECO:0008006" key="5">
    <source>
        <dbReference type="Google" id="ProtNLM"/>
    </source>
</evidence>
<evidence type="ECO:0000256" key="1">
    <source>
        <dbReference type="SAM" id="MobiDB-lite"/>
    </source>
</evidence>
<evidence type="ECO:0000313" key="3">
    <source>
        <dbReference type="EMBL" id="GAX18241.1"/>
    </source>
</evidence>
<protein>
    <recommendedName>
        <fullName evidence="5">Lipid-binding serum glycoprotein N-terminal domain-containing protein</fullName>
    </recommendedName>
</protein>
<comment type="caution">
    <text evidence="3">The sequence shown here is derived from an EMBL/GenBank/DDBJ whole genome shotgun (WGS) entry which is preliminary data.</text>
</comment>